<dbReference type="PANTHER" id="PTHR45691">
    <property type="entry name" value="PROTEIN DIAPHANOUS"/>
    <property type="match status" value="1"/>
</dbReference>
<feature type="region of interest" description="Disordered" evidence="1">
    <location>
        <begin position="184"/>
        <end position="208"/>
    </location>
</feature>
<proteinExistence type="predicted"/>
<feature type="non-terminal residue" evidence="2">
    <location>
        <position position="650"/>
    </location>
</feature>
<feature type="region of interest" description="Disordered" evidence="1">
    <location>
        <begin position="493"/>
        <end position="519"/>
    </location>
</feature>
<name>A0A8S3YR29_9EUPU</name>
<gene>
    <name evidence="2" type="ORF">CUNI_LOCUS3443</name>
</gene>
<organism evidence="2 3">
    <name type="scientific">Candidula unifasciata</name>
    <dbReference type="NCBI Taxonomy" id="100452"/>
    <lineage>
        <taxon>Eukaryota</taxon>
        <taxon>Metazoa</taxon>
        <taxon>Spiralia</taxon>
        <taxon>Lophotrochozoa</taxon>
        <taxon>Mollusca</taxon>
        <taxon>Gastropoda</taxon>
        <taxon>Heterobranchia</taxon>
        <taxon>Euthyneura</taxon>
        <taxon>Panpulmonata</taxon>
        <taxon>Eupulmonata</taxon>
        <taxon>Stylommatophora</taxon>
        <taxon>Helicina</taxon>
        <taxon>Helicoidea</taxon>
        <taxon>Geomitridae</taxon>
        <taxon>Candidula</taxon>
    </lineage>
</organism>
<dbReference type="EMBL" id="CAJHNH020000468">
    <property type="protein sequence ID" value="CAG5117885.1"/>
    <property type="molecule type" value="Genomic_DNA"/>
</dbReference>
<feature type="compositionally biased region" description="Low complexity" evidence="1">
    <location>
        <begin position="415"/>
        <end position="426"/>
    </location>
</feature>
<feature type="compositionally biased region" description="Polar residues" evidence="1">
    <location>
        <begin position="493"/>
        <end position="502"/>
    </location>
</feature>
<feature type="region of interest" description="Disordered" evidence="1">
    <location>
        <begin position="104"/>
        <end position="166"/>
    </location>
</feature>
<feature type="compositionally biased region" description="Pro residues" evidence="1">
    <location>
        <begin position="453"/>
        <end position="468"/>
    </location>
</feature>
<evidence type="ECO:0000256" key="1">
    <source>
        <dbReference type="SAM" id="MobiDB-lite"/>
    </source>
</evidence>
<comment type="caution">
    <text evidence="2">The sequence shown here is derived from an EMBL/GenBank/DDBJ whole genome shotgun (WGS) entry which is preliminary data.</text>
</comment>
<protein>
    <submittedName>
        <fullName evidence="2">Uncharacterized protein</fullName>
    </submittedName>
</protein>
<feature type="region of interest" description="Disordered" evidence="1">
    <location>
        <begin position="545"/>
        <end position="626"/>
    </location>
</feature>
<dbReference type="GO" id="GO:0030041">
    <property type="term" value="P:actin filament polymerization"/>
    <property type="evidence" value="ECO:0007669"/>
    <property type="project" value="TreeGrafter"/>
</dbReference>
<dbReference type="AlphaFoldDB" id="A0A8S3YR29"/>
<dbReference type="InterPro" id="IPR051412">
    <property type="entry name" value="Formin_Homology_Diaphanous_sf"/>
</dbReference>
<dbReference type="Proteomes" id="UP000678393">
    <property type="component" value="Unassembled WGS sequence"/>
</dbReference>
<accession>A0A8S3YR29</accession>
<dbReference type="GO" id="GO:0005884">
    <property type="term" value="C:actin filament"/>
    <property type="evidence" value="ECO:0007669"/>
    <property type="project" value="TreeGrafter"/>
</dbReference>
<dbReference type="PANTHER" id="PTHR45691:SF6">
    <property type="entry name" value="PROTEIN DIAPHANOUS"/>
    <property type="match status" value="1"/>
</dbReference>
<feature type="compositionally biased region" description="Polar residues" evidence="1">
    <location>
        <begin position="586"/>
        <end position="595"/>
    </location>
</feature>
<feature type="region of interest" description="Disordered" evidence="1">
    <location>
        <begin position="366"/>
        <end position="481"/>
    </location>
</feature>
<dbReference type="OrthoDB" id="6115510at2759"/>
<feature type="region of interest" description="Disordered" evidence="1">
    <location>
        <begin position="281"/>
        <end position="301"/>
    </location>
</feature>
<feature type="compositionally biased region" description="Polar residues" evidence="1">
    <location>
        <begin position="510"/>
        <end position="519"/>
    </location>
</feature>
<reference evidence="2" key="1">
    <citation type="submission" date="2021-04" db="EMBL/GenBank/DDBJ databases">
        <authorList>
            <consortium name="Molecular Ecology Group"/>
        </authorList>
    </citation>
    <scope>NUCLEOTIDE SEQUENCE</scope>
</reference>
<feature type="compositionally biased region" description="Polar residues" evidence="1">
    <location>
        <begin position="547"/>
        <end position="575"/>
    </location>
</feature>
<feature type="compositionally biased region" description="Basic residues" evidence="1">
    <location>
        <begin position="134"/>
        <end position="145"/>
    </location>
</feature>
<feature type="compositionally biased region" description="Pro residues" evidence="1">
    <location>
        <begin position="397"/>
        <end position="408"/>
    </location>
</feature>
<keyword evidence="3" id="KW-1185">Reference proteome</keyword>
<feature type="compositionally biased region" description="Basic and acidic residues" evidence="1">
    <location>
        <begin position="373"/>
        <end position="392"/>
    </location>
</feature>
<evidence type="ECO:0000313" key="2">
    <source>
        <dbReference type="EMBL" id="CAG5117885.1"/>
    </source>
</evidence>
<feature type="compositionally biased region" description="Basic and acidic residues" evidence="1">
    <location>
        <begin position="146"/>
        <end position="158"/>
    </location>
</feature>
<sequence length="650" mass="72413">QKRRAEKQPLPKYQDGITMANGIYRPERFIRRSSTFSGTSQHSDIRDQRRSLRAKTFTQNAQSPRQRPPVLFYTIRADPRLYPEVQMGLPVYSRPPQVGRPVFFLDRSGNSKSKPAASDTVGVTGTTNEERARKDKPRSKSFSRSHRPEIFTRRHSDTSETSLIGAPGDVILRQKMDSAIIYSKTTNPNRHDDNNNNNNNNKNHFKTYSGHNATYAASSNFVNHTPNIKTYMNKNNKYIPGERYSLPQLQTSNIVYPALYKPPASCHFLYKERGGTINFGEDEDSLSSTPRKDYPIDTPKTTGILRQSRTESTEPPPAINSFPLTVTDAEDTPRADYGLEMATQIDYSERFIINVKEIEDIIAMSEQSANNTGEKESGKADKEMAKNRENGNIKRPPLSPTPGRPASPPFDGEELVVPSALSLSSLGERHNTGDSGFSQPIPSPYKASFDFQVPPPFPPPPPPPPPPLLVEIGKQRPSTPRTELVGYEISETEAASISLRKSSTGKELPETNTAAENQTKLVQLPFMEELKRRQRSIDEGVSLLTPAFTSTTNPLQGSSSDSNLRRNSGKDNSSNHSDDLSKSESSKNGLTQRPSAVQFADEPPEIIPREDDYSIPAYEDAEDERDIEMNIVLSLSPPLPPPPPPLPLHF</sequence>
<feature type="compositionally biased region" description="Basic and acidic residues" evidence="1">
    <location>
        <begin position="576"/>
        <end position="585"/>
    </location>
</feature>
<evidence type="ECO:0000313" key="3">
    <source>
        <dbReference type="Proteomes" id="UP000678393"/>
    </source>
</evidence>